<keyword evidence="2" id="KW-1185">Reference proteome</keyword>
<proteinExistence type="predicted"/>
<protein>
    <submittedName>
        <fullName evidence="1">Uncharacterized protein</fullName>
    </submittedName>
</protein>
<gene>
    <name evidence="1" type="ORF">D3P08_21650</name>
</gene>
<evidence type="ECO:0000313" key="1">
    <source>
        <dbReference type="EMBL" id="RIX50156.1"/>
    </source>
</evidence>
<accession>A0A3A1UQT0</accession>
<comment type="caution">
    <text evidence="1">The sequence shown here is derived from an EMBL/GenBank/DDBJ whole genome shotgun (WGS) entry which is preliminary data.</text>
</comment>
<dbReference type="AlphaFoldDB" id="A0A3A1UQT0"/>
<dbReference type="Proteomes" id="UP000266482">
    <property type="component" value="Unassembled WGS sequence"/>
</dbReference>
<sequence>MWLAAEFCTKNRTKRSESVASGGVLYEKSYKEERKCGPRRRAAENFKMLFTSRAIFVNIVPIINCKMR</sequence>
<evidence type="ECO:0000313" key="2">
    <source>
        <dbReference type="Proteomes" id="UP000266482"/>
    </source>
</evidence>
<name>A0A3A1UQT0_9BACL</name>
<reference evidence="1 2" key="1">
    <citation type="submission" date="2018-09" db="EMBL/GenBank/DDBJ databases">
        <title>Paenibacillus aracenensis nov. sp. isolated from a cave in southern Spain.</title>
        <authorList>
            <person name="Jurado V."/>
            <person name="Gutierrez-Patricio S."/>
            <person name="Gonzalez-Pimentel J.L."/>
            <person name="Miller A.Z."/>
            <person name="Laiz L."/>
            <person name="Saiz-Jimenez C."/>
        </authorList>
    </citation>
    <scope>NUCLEOTIDE SEQUENCE [LARGE SCALE GENOMIC DNA]</scope>
    <source>
        <strain evidence="1 2">DSM 22867</strain>
    </source>
</reference>
<dbReference type="EMBL" id="QXQA01000016">
    <property type="protein sequence ID" value="RIX50156.1"/>
    <property type="molecule type" value="Genomic_DNA"/>
</dbReference>
<organism evidence="1 2">
    <name type="scientific">Paenibacillus nanensis</name>
    <dbReference type="NCBI Taxonomy" id="393251"/>
    <lineage>
        <taxon>Bacteria</taxon>
        <taxon>Bacillati</taxon>
        <taxon>Bacillota</taxon>
        <taxon>Bacilli</taxon>
        <taxon>Bacillales</taxon>
        <taxon>Paenibacillaceae</taxon>
        <taxon>Paenibacillus</taxon>
    </lineage>
</organism>